<evidence type="ECO:0000313" key="4">
    <source>
        <dbReference type="Proteomes" id="UP000811246"/>
    </source>
</evidence>
<organism evidence="3 4">
    <name type="scientific">Carya illinoinensis</name>
    <name type="common">Pecan</name>
    <dbReference type="NCBI Taxonomy" id="32201"/>
    <lineage>
        <taxon>Eukaryota</taxon>
        <taxon>Viridiplantae</taxon>
        <taxon>Streptophyta</taxon>
        <taxon>Embryophyta</taxon>
        <taxon>Tracheophyta</taxon>
        <taxon>Spermatophyta</taxon>
        <taxon>Magnoliopsida</taxon>
        <taxon>eudicotyledons</taxon>
        <taxon>Gunneridae</taxon>
        <taxon>Pentapetalae</taxon>
        <taxon>rosids</taxon>
        <taxon>fabids</taxon>
        <taxon>Fagales</taxon>
        <taxon>Juglandaceae</taxon>
        <taxon>Carya</taxon>
    </lineage>
</organism>
<gene>
    <name evidence="3" type="ORF">I3842_04G056900</name>
</gene>
<feature type="compositionally biased region" description="Polar residues" evidence="2">
    <location>
        <begin position="1123"/>
        <end position="1150"/>
    </location>
</feature>
<dbReference type="PANTHER" id="PTHR31267">
    <property type="entry name" value="DENTIN SIALOPHOSPHOPROTEIN-LIKE PROTEIN"/>
    <property type="match status" value="1"/>
</dbReference>
<feature type="compositionally biased region" description="Basic and acidic residues" evidence="2">
    <location>
        <begin position="615"/>
        <end position="625"/>
    </location>
</feature>
<feature type="region of interest" description="Disordered" evidence="2">
    <location>
        <begin position="526"/>
        <end position="547"/>
    </location>
</feature>
<name>A0A922F5W4_CARIL</name>
<evidence type="ECO:0000256" key="1">
    <source>
        <dbReference type="SAM" id="Coils"/>
    </source>
</evidence>
<sequence length="1666" mass="183553">MPGNGVEDRIHKLYGPDNSSLDQHQFQAVEDSWPGFNCNPWVGKWRQIGVAPSCDVKSFNHKKLDSVKRHGGESLSATFNRNREYSNIYSRSQQLSSNEDMHGCHKFQARQRQSEVLGENTVYDPQAITSRCLSFLIPQQENVSGDSPTLTTNSERSEITEASVDLELVGGKQQLVKGQQLHTPHTHLMQSGYNEMQLLQQHVVFKQLQELQRQQQLQHFGDSRQQNSANQISAMTKQAAGAQISPVINGTPVNDASHMLMNWMQQGPSPTVQGVSSRVEVSQDQGQALHSMGLASQQLDVSLYGTPIASARGGMNEYSHLYGMSHDSTNLLTKVSVQAQKPIMQSSSFSNPLVGDQVTVSSEQVCFPQEGFISKQRLQGNNMFGQIPVQGLNSTVVSSNLQLGSTLQKNASPTEFNGRPERAGWSGTLQQKNMRLGPSQGLFPLDPMEEKILYNLDDNIWDTSFGGHIDMGTGGFGITMDPTDHSSAFPAIQSGSWSALMQSAVAEASSSDTGLQEEWSGLSFQNSELSTDNQPSNAMDSEKQQSSWLDGNLLRTTSLSSRHFPVFNESSVSSSFPGFHQPGIQFSIEQRDTLPQDDSHESIRKSPKNSGEWIDCGHKQKPSIEGRRPVQPLVSLDSAWSGQIFEHPESNSHQQRMASINNFSQPCSELKGDINEATYQGRSFDDCLRESNNNSVASYFSRPARGLEPVHSGMDGTLPSRENSQIFNFAAVPNSSPSKAFQETGQHNQADYVKSADISRNKENQSMDKNQHQMSNGSYGLHNYLEKGGGTDGMLQKCYQNDNSYDDYGLKGFSGQEQEHGHLTDYQGNSKVSEIASRGDLDPSMTFRRSVHPHFEKVTAPSENMLELLHKVDQSEENSSIPHFGSRACDSLVSETETPDRSVTHLYNQSAACQGFAMKLAPASQQLSNMNPFISSQDMPEVECNLGFRQANSEIEKSQTWLAYPSVQSCSSSHESSQRSHWDNKLRISGQTSIPSSLYMPGVAAFTASPPYIRNQLQMQDMPNAPLACSSSQSTLAGTVSRYPPFDLAPSQRPVMSGMHQQGSFSERLHNIWTNVPVQQRPSVVESLKVPAIDPSTNCWETSLVSLGINDQNPEKVGYGSSEFGTSPRNSQGFEHVASQQEGGRSQMLKSSEIHDASQTHSLPRNISDADAFASGSLLAHSHQLDLDRIQHEDNNVPSPSERIIGTIGHSLKLSHVSHPNYSLLPQVQVMKNVDTDPSRRVLDVEHVAATDAPQLTYEENSKFRNQLDTGLMSASPSNTSPSGDTKMQSFLTEGRENFGIKASSQPALLDRPQAMVTTGQNDFLSQSITSNVVSNQAGHPQINLCMSPSLFKQYEAFRHVQMPLLYDGRHAKTAAGQFSLWKPSPNLDIVSSGGRIDAADASESLSAPYLLPSDGTNQCMANVRPKKRKAATSGLLPWCKEVTQGSQRVQNISVAEHDWAKATNRLIEKVEDEAELVEDRLSMFQSKKRLIMTSQLMQQLFCPAPMSILSARAVSQYDTLAYSVAKLSLGDACSLTSCTINRFLDVPLNNNTLISEQLKAFEPVDDQSFSEVVKDFSNRAKKLEIGLLRLDKAASILDVRVECQEMEKFSVINRFAKFHIRQADSSGNSSSSSTVTPAAKPNPQRYVIAHPIPRNLPEGLQCLSL</sequence>
<proteinExistence type="predicted"/>
<feature type="region of interest" description="Disordered" evidence="2">
    <location>
        <begin position="1116"/>
        <end position="1160"/>
    </location>
</feature>
<evidence type="ECO:0000256" key="2">
    <source>
        <dbReference type="SAM" id="MobiDB-lite"/>
    </source>
</evidence>
<comment type="caution">
    <text evidence="3">The sequence shown here is derived from an EMBL/GenBank/DDBJ whole genome shotgun (WGS) entry which is preliminary data.</text>
</comment>
<keyword evidence="1" id="KW-0175">Coiled coil</keyword>
<dbReference type="EMBL" id="CM031828">
    <property type="protein sequence ID" value="KAG6716596.1"/>
    <property type="molecule type" value="Genomic_DNA"/>
</dbReference>
<evidence type="ECO:0000313" key="3">
    <source>
        <dbReference type="EMBL" id="KAG6716596.1"/>
    </source>
</evidence>
<dbReference type="Proteomes" id="UP000811246">
    <property type="component" value="Chromosome 4"/>
</dbReference>
<protein>
    <submittedName>
        <fullName evidence="3">Uncharacterized protein</fullName>
    </submittedName>
</protein>
<dbReference type="EMBL" id="CM031828">
    <property type="protein sequence ID" value="KAG6716597.1"/>
    <property type="molecule type" value="Genomic_DNA"/>
</dbReference>
<reference evidence="3" key="1">
    <citation type="submission" date="2021-01" db="EMBL/GenBank/DDBJ databases">
        <authorList>
            <person name="Lovell J.T."/>
            <person name="Bentley N."/>
            <person name="Bhattarai G."/>
            <person name="Jenkins J.W."/>
            <person name="Sreedasyam A."/>
            <person name="Alarcon Y."/>
            <person name="Bock C."/>
            <person name="Boston L."/>
            <person name="Carlson J."/>
            <person name="Cervantes K."/>
            <person name="Clermont K."/>
            <person name="Krom N."/>
            <person name="Kubenka K."/>
            <person name="Mamidi S."/>
            <person name="Mattison C."/>
            <person name="Monteros M."/>
            <person name="Pisani C."/>
            <person name="Plott C."/>
            <person name="Rajasekar S."/>
            <person name="Rhein H.S."/>
            <person name="Rohla C."/>
            <person name="Song M."/>
            <person name="Hilaire R.S."/>
            <person name="Shu S."/>
            <person name="Wells L."/>
            <person name="Wang X."/>
            <person name="Webber J."/>
            <person name="Heerema R.J."/>
            <person name="Klein P."/>
            <person name="Conner P."/>
            <person name="Grauke L."/>
            <person name="Grimwood J."/>
            <person name="Schmutz J."/>
            <person name="Randall J.J."/>
        </authorList>
    </citation>
    <scope>NUCLEOTIDE SEQUENCE</scope>
    <source>
        <tissue evidence="3">Leaf</tissue>
    </source>
</reference>
<feature type="coiled-coil region" evidence="1">
    <location>
        <begin position="1461"/>
        <end position="1488"/>
    </location>
</feature>
<feature type="region of interest" description="Disordered" evidence="2">
    <location>
        <begin position="593"/>
        <end position="625"/>
    </location>
</feature>
<dbReference type="PANTHER" id="PTHR31267:SF2">
    <property type="entry name" value="EXPRESSED PROTEIN"/>
    <property type="match status" value="1"/>
</dbReference>
<accession>A0A922F5W4</accession>
<feature type="compositionally biased region" description="Basic and acidic residues" evidence="2">
    <location>
        <begin position="593"/>
        <end position="604"/>
    </location>
</feature>